<keyword evidence="5" id="KW-0347">Helicase</keyword>
<feature type="region of interest" description="Disordered" evidence="2">
    <location>
        <begin position="1"/>
        <end position="20"/>
    </location>
</feature>
<dbReference type="GO" id="GO:0004386">
    <property type="term" value="F:helicase activity"/>
    <property type="evidence" value="ECO:0007669"/>
    <property type="project" value="UniProtKB-KW"/>
</dbReference>
<dbReference type="Proteomes" id="UP001501581">
    <property type="component" value="Unassembled WGS sequence"/>
</dbReference>
<dbReference type="InterPro" id="IPR038718">
    <property type="entry name" value="SNF2-like_sf"/>
</dbReference>
<sequence>MSFVPIVGPATFHPAEPPRESEIEFTGAARSVRLPMRAALPVLTRARSDATAHPSVVLLAGSALIGMQVVAAGRIGPGPEGWWVPALDERDRDRLHMLALKGEEVAEGGLSAEELATAVLAAVVDALPPSPPASKGTGERADAGPGEGMSRFAQARARARRSPTPDPAFVRRLQARAQGGEDPDLPQLVALSLRVEAPEEALVAGAVDLVLQVHDARNALHLADAAVLFAESGPGASHGFGDRARLHTTVLLREAALAWGVLDRFAELRVPDRITLDADEILSFLDHGVAALQERGVEVHWPRSLGREVTTSAVLAPGGRSAPVDREEALQDSMFSPDALFSFQWQLAVHGDPLTPEEMDALATAAQPLVKLRDQWMVVDSAVLKRARKRMIGTVKPAQALAATLTGVASIESAEVQVIVGATLEKVREQLRGAATAEPVQVPAGLKAELREYQRQGLTWLSELTGLGLGACLADDMGLGKTITLISLHLHRRETLGVTAPTLVVCPASLLGNWEAEVHRFAPGVEVRRFHGAQRSLDGIGSGFVLTTYATMRSDAERLAAVDWDLVVADEAQHVKNAQSATARALRTIGSKARVALTGTPVENELAELWAILDWTTPGLLGSRTAFRKVWAAPIEANVDPAITRRFAELVQPFLLRRKKSDPGIAPELPPKTETDHLLGLTREQVVLYETLVRTSMEKIEKADEEMRRGLVLALLTGLKQICNHPAHYLKQVNPRLRGRSEKLDLLDEVVDTVIAEDGAVLVFSQYVQMAKLLQRHLRARGVASQLLHGGVPVPEREQMVKAFQAGEVPVFLLSLKAGGTGLNLTRADHVVHFDRWWNPAVEDQATDRAYRIGQTKPVQVHRLVTEGTIEARIAELLARKRSLADAVLSGGETALTELSDDELRELVTLRREDARRLGWGAS</sequence>
<dbReference type="InterPro" id="IPR022138">
    <property type="entry name" value="DUF3670"/>
</dbReference>
<keyword evidence="5" id="KW-0067">ATP-binding</keyword>
<dbReference type="RefSeq" id="WP_343994394.1">
    <property type="nucleotide sequence ID" value="NZ_BAAALG010000009.1"/>
</dbReference>
<keyword evidence="5" id="KW-0547">Nucleotide-binding</keyword>
<name>A0ABN1TUK4_9ACTN</name>
<dbReference type="InterPro" id="IPR014001">
    <property type="entry name" value="Helicase_ATP-bd"/>
</dbReference>
<dbReference type="Gene3D" id="3.40.50.300">
    <property type="entry name" value="P-loop containing nucleotide triphosphate hydrolases"/>
    <property type="match status" value="1"/>
</dbReference>
<dbReference type="Gene3D" id="3.40.50.10810">
    <property type="entry name" value="Tandem AAA-ATPase domain"/>
    <property type="match status" value="1"/>
</dbReference>
<feature type="domain" description="Helicase C-terminal" evidence="4">
    <location>
        <begin position="746"/>
        <end position="908"/>
    </location>
</feature>
<organism evidence="5 6">
    <name type="scientific">Nocardioides dubius</name>
    <dbReference type="NCBI Taxonomy" id="317019"/>
    <lineage>
        <taxon>Bacteria</taxon>
        <taxon>Bacillati</taxon>
        <taxon>Actinomycetota</taxon>
        <taxon>Actinomycetes</taxon>
        <taxon>Propionibacteriales</taxon>
        <taxon>Nocardioidaceae</taxon>
        <taxon>Nocardioides</taxon>
    </lineage>
</organism>
<protein>
    <submittedName>
        <fullName evidence="5">DEAD/DEAH box helicase</fullName>
    </submittedName>
</protein>
<reference evidence="5 6" key="1">
    <citation type="journal article" date="2019" name="Int. J. Syst. Evol. Microbiol.">
        <title>The Global Catalogue of Microorganisms (GCM) 10K type strain sequencing project: providing services to taxonomists for standard genome sequencing and annotation.</title>
        <authorList>
            <consortium name="The Broad Institute Genomics Platform"/>
            <consortium name="The Broad Institute Genome Sequencing Center for Infectious Disease"/>
            <person name="Wu L."/>
            <person name="Ma J."/>
        </authorList>
    </citation>
    <scope>NUCLEOTIDE SEQUENCE [LARGE SCALE GENOMIC DNA]</scope>
    <source>
        <strain evidence="5 6">JCM 13008</strain>
    </source>
</reference>
<keyword evidence="6" id="KW-1185">Reference proteome</keyword>
<evidence type="ECO:0000313" key="6">
    <source>
        <dbReference type="Proteomes" id="UP001501581"/>
    </source>
</evidence>
<dbReference type="InterPro" id="IPR000330">
    <property type="entry name" value="SNF2_N"/>
</dbReference>
<dbReference type="Pfam" id="PF00176">
    <property type="entry name" value="SNF2-rel_dom"/>
    <property type="match status" value="1"/>
</dbReference>
<keyword evidence="1" id="KW-0378">Hydrolase</keyword>
<dbReference type="Pfam" id="PF00271">
    <property type="entry name" value="Helicase_C"/>
    <property type="match status" value="1"/>
</dbReference>
<dbReference type="InterPro" id="IPR049730">
    <property type="entry name" value="SNF2/RAD54-like_C"/>
</dbReference>
<evidence type="ECO:0000313" key="5">
    <source>
        <dbReference type="EMBL" id="GAA1103216.1"/>
    </source>
</evidence>
<dbReference type="SMART" id="SM00490">
    <property type="entry name" value="HELICc"/>
    <property type="match status" value="1"/>
</dbReference>
<gene>
    <name evidence="5" type="ORF">GCM10009668_22480</name>
</gene>
<proteinExistence type="predicted"/>
<comment type="caution">
    <text evidence="5">The sequence shown here is derived from an EMBL/GenBank/DDBJ whole genome shotgun (WGS) entry which is preliminary data.</text>
</comment>
<dbReference type="SUPFAM" id="SSF52540">
    <property type="entry name" value="P-loop containing nucleoside triphosphate hydrolases"/>
    <property type="match status" value="2"/>
</dbReference>
<dbReference type="CDD" id="cd18793">
    <property type="entry name" value="SF2_C_SNF"/>
    <property type="match status" value="1"/>
</dbReference>
<dbReference type="PROSITE" id="PS51192">
    <property type="entry name" value="HELICASE_ATP_BIND_1"/>
    <property type="match status" value="1"/>
</dbReference>
<dbReference type="InterPro" id="IPR027417">
    <property type="entry name" value="P-loop_NTPase"/>
</dbReference>
<evidence type="ECO:0000256" key="1">
    <source>
        <dbReference type="ARBA" id="ARBA00022801"/>
    </source>
</evidence>
<dbReference type="EMBL" id="BAAALG010000009">
    <property type="protein sequence ID" value="GAA1103216.1"/>
    <property type="molecule type" value="Genomic_DNA"/>
</dbReference>
<evidence type="ECO:0000256" key="2">
    <source>
        <dbReference type="SAM" id="MobiDB-lite"/>
    </source>
</evidence>
<dbReference type="InterPro" id="IPR001650">
    <property type="entry name" value="Helicase_C-like"/>
</dbReference>
<accession>A0ABN1TUK4</accession>
<evidence type="ECO:0000259" key="3">
    <source>
        <dbReference type="PROSITE" id="PS51192"/>
    </source>
</evidence>
<dbReference type="PANTHER" id="PTHR10799">
    <property type="entry name" value="SNF2/RAD54 HELICASE FAMILY"/>
    <property type="match status" value="1"/>
</dbReference>
<dbReference type="PROSITE" id="PS51194">
    <property type="entry name" value="HELICASE_CTER"/>
    <property type="match status" value="1"/>
</dbReference>
<dbReference type="SMART" id="SM00487">
    <property type="entry name" value="DEXDc"/>
    <property type="match status" value="1"/>
</dbReference>
<feature type="region of interest" description="Disordered" evidence="2">
    <location>
        <begin position="128"/>
        <end position="165"/>
    </location>
</feature>
<evidence type="ECO:0000259" key="4">
    <source>
        <dbReference type="PROSITE" id="PS51194"/>
    </source>
</evidence>
<feature type="domain" description="Helicase ATP-binding" evidence="3">
    <location>
        <begin position="462"/>
        <end position="619"/>
    </location>
</feature>
<dbReference type="Pfam" id="PF12419">
    <property type="entry name" value="DUF3670"/>
    <property type="match status" value="1"/>
</dbReference>